<dbReference type="SUPFAM" id="SSF51735">
    <property type="entry name" value="NAD(P)-binding Rossmann-fold domains"/>
    <property type="match status" value="1"/>
</dbReference>
<feature type="domain" description="3-hydroxyacyl-CoA dehydrogenase C-terminal" evidence="2">
    <location>
        <begin position="186"/>
        <end position="279"/>
    </location>
</feature>
<dbReference type="PANTHER" id="PTHR48075:SF5">
    <property type="entry name" value="3-HYDROXYBUTYRYL-COA DEHYDROGENASE"/>
    <property type="match status" value="1"/>
</dbReference>
<proteinExistence type="predicted"/>
<sequence length="382" mass="38588">METAQIAVAGLGTMGLGIAQVFAAAGFPVAATDAHAPARDSAPARMAAALDARVAAGKLSPEARDATLARLRIVAVPEDLAGSTLAIEAIVEDMAAKRALFARIEPGLAADAVLATNTSSLPLAGVAEGLARPGRLIALHFFNPAPAMKLVELAGHAGSDPSALALGRALAEAAGKTVIACPDRPGFIVNRCARPFYGEALALLEEGRTAAAVDAAMVAAGYRLGPFSLIDLVGADVNLAATEGLSAAMGGHPRYHVFAALRAQVASGALGRKAGRGFVFPAAPGPAPEDAPGDAPGDAAAIVRRIEAALINEAGWLLAEGGVTAEGIDTAMRLGLNFPHGPFEALARHGAPAIRSTLAELEARAPAHLAGRYRPAPVLARD</sequence>
<evidence type="ECO:0000259" key="3">
    <source>
        <dbReference type="Pfam" id="PF02737"/>
    </source>
</evidence>
<reference evidence="5" key="1">
    <citation type="submission" date="2023-07" db="EMBL/GenBank/DDBJ databases">
        <title>Defluviimonas sediminis sp. nov., isolated from mangrove sediment.</title>
        <authorList>
            <person name="Liu L."/>
            <person name="Li J."/>
            <person name="Huang Y."/>
            <person name="Pan J."/>
            <person name="Li M."/>
        </authorList>
    </citation>
    <scope>NUCLEOTIDE SEQUENCE [LARGE SCALE GENOMIC DNA]</scope>
    <source>
        <strain evidence="5">FT324</strain>
    </source>
</reference>
<dbReference type="Proteomes" id="UP001205601">
    <property type="component" value="Unassembled WGS sequence"/>
</dbReference>
<dbReference type="PROSITE" id="PS00067">
    <property type="entry name" value="3HCDH"/>
    <property type="match status" value="1"/>
</dbReference>
<feature type="domain" description="3-hydroxyacyl-CoA dehydrogenase NAD binding" evidence="3">
    <location>
        <begin position="5"/>
        <end position="183"/>
    </location>
</feature>
<dbReference type="Pfam" id="PF02737">
    <property type="entry name" value="3HCDH_N"/>
    <property type="match status" value="1"/>
</dbReference>
<dbReference type="InterPro" id="IPR008927">
    <property type="entry name" value="6-PGluconate_DH-like_C_sf"/>
</dbReference>
<comment type="caution">
    <text evidence="4">The sequence shown here is derived from an EMBL/GenBank/DDBJ whole genome shotgun (WGS) entry which is preliminary data.</text>
</comment>
<dbReference type="InterPro" id="IPR006180">
    <property type="entry name" value="3-OHacyl-CoA_DH_CS"/>
</dbReference>
<evidence type="ECO:0000313" key="5">
    <source>
        <dbReference type="Proteomes" id="UP001205601"/>
    </source>
</evidence>
<protein>
    <submittedName>
        <fullName evidence="4">3-hydroxyacyl-CoA dehydrogenase NAD-binding domain-containing protein</fullName>
    </submittedName>
</protein>
<name>A0ABT2NL96_9RHOB</name>
<keyword evidence="5" id="KW-1185">Reference proteome</keyword>
<keyword evidence="1" id="KW-0560">Oxidoreductase</keyword>
<evidence type="ECO:0000313" key="4">
    <source>
        <dbReference type="EMBL" id="MCT8328324.1"/>
    </source>
</evidence>
<dbReference type="InterPro" id="IPR006108">
    <property type="entry name" value="3HC_DH_C"/>
</dbReference>
<dbReference type="RefSeq" id="WP_261493758.1">
    <property type="nucleotide sequence ID" value="NZ_JAOCQF010000001.1"/>
</dbReference>
<dbReference type="Gene3D" id="3.40.50.720">
    <property type="entry name" value="NAD(P)-binding Rossmann-like Domain"/>
    <property type="match status" value="1"/>
</dbReference>
<feature type="domain" description="3-hydroxyacyl-CoA dehydrogenase C-terminal" evidence="2">
    <location>
        <begin position="302"/>
        <end position="379"/>
    </location>
</feature>
<evidence type="ECO:0000256" key="1">
    <source>
        <dbReference type="ARBA" id="ARBA00023002"/>
    </source>
</evidence>
<gene>
    <name evidence="4" type="ORF">N5I32_02235</name>
</gene>
<dbReference type="PANTHER" id="PTHR48075">
    <property type="entry name" value="3-HYDROXYACYL-COA DEHYDROGENASE FAMILY PROTEIN"/>
    <property type="match status" value="1"/>
</dbReference>
<dbReference type="EMBL" id="JAOCQF010000001">
    <property type="protein sequence ID" value="MCT8328324.1"/>
    <property type="molecule type" value="Genomic_DNA"/>
</dbReference>
<dbReference type="Pfam" id="PF00725">
    <property type="entry name" value="3HCDH"/>
    <property type="match status" value="2"/>
</dbReference>
<dbReference type="SUPFAM" id="SSF48179">
    <property type="entry name" value="6-phosphogluconate dehydrogenase C-terminal domain-like"/>
    <property type="match status" value="2"/>
</dbReference>
<organism evidence="4 5">
    <name type="scientific">Albidovulum sediminis</name>
    <dbReference type="NCBI Taxonomy" id="3066345"/>
    <lineage>
        <taxon>Bacteria</taxon>
        <taxon>Pseudomonadati</taxon>
        <taxon>Pseudomonadota</taxon>
        <taxon>Alphaproteobacteria</taxon>
        <taxon>Rhodobacterales</taxon>
        <taxon>Paracoccaceae</taxon>
        <taxon>Albidovulum</taxon>
    </lineage>
</organism>
<accession>A0ABT2NL96</accession>
<dbReference type="InterPro" id="IPR006176">
    <property type="entry name" value="3-OHacyl-CoA_DH_NAD-bd"/>
</dbReference>
<evidence type="ECO:0000259" key="2">
    <source>
        <dbReference type="Pfam" id="PF00725"/>
    </source>
</evidence>
<dbReference type="Gene3D" id="1.10.1040.50">
    <property type="match status" value="1"/>
</dbReference>
<dbReference type="InterPro" id="IPR036291">
    <property type="entry name" value="NAD(P)-bd_dom_sf"/>
</dbReference>